<proteinExistence type="predicted"/>
<evidence type="ECO:0000256" key="1">
    <source>
        <dbReference type="SAM" id="MobiDB-lite"/>
    </source>
</evidence>
<evidence type="ECO:0000313" key="2">
    <source>
        <dbReference type="EMBL" id="CAE7027742.1"/>
    </source>
</evidence>
<accession>A0A812IA38</accession>
<protein>
    <submittedName>
        <fullName evidence="2">Uncharacterized protein</fullName>
    </submittedName>
</protein>
<reference evidence="2" key="1">
    <citation type="submission" date="2021-02" db="EMBL/GenBank/DDBJ databases">
        <authorList>
            <person name="Dougan E. K."/>
            <person name="Rhodes N."/>
            <person name="Thang M."/>
            <person name="Chan C."/>
        </authorList>
    </citation>
    <scope>NUCLEOTIDE SEQUENCE</scope>
</reference>
<dbReference type="EMBL" id="CAJNDS010000203">
    <property type="protein sequence ID" value="CAE7027742.1"/>
    <property type="molecule type" value="Genomic_DNA"/>
</dbReference>
<feature type="region of interest" description="Disordered" evidence="1">
    <location>
        <begin position="670"/>
        <end position="697"/>
    </location>
</feature>
<evidence type="ECO:0000313" key="3">
    <source>
        <dbReference type="Proteomes" id="UP000604046"/>
    </source>
</evidence>
<dbReference type="Proteomes" id="UP000604046">
    <property type="component" value="Unassembled WGS sequence"/>
</dbReference>
<keyword evidence="3" id="KW-1185">Reference proteome</keyword>
<feature type="compositionally biased region" description="Low complexity" evidence="1">
    <location>
        <begin position="674"/>
        <end position="697"/>
    </location>
</feature>
<dbReference type="OrthoDB" id="415846at2759"/>
<feature type="region of interest" description="Disordered" evidence="1">
    <location>
        <begin position="1"/>
        <end position="20"/>
    </location>
</feature>
<gene>
    <name evidence="2" type="ORF">SNAT2548_LOCUS3351</name>
</gene>
<sequence length="697" mass="76782">MSDSDTKCSSESAGEDSSDKALWATLPAPFRSAYGGSAGDLPPCEVLAYLFDDDTDLSQMLDGFMVDQRSKTACVSALCVLRDRALPQAQRLEKRCAIIPAERQLLELLRKKPRVGPPKLPAPTRQWLQKQSGAVRRACAWPSRRAKQLAGAKSNLQRCDVEQQELLRWRGELVTLIQAAKLPVCDQANLSKDPEATISAAVGAARASTIRSRVREWRRARAYFLAVSSSPWPKHVGLVLDYLHEQRLEPCARSVPTAILKCLAFMEKAGGVPEQARFSTHTVVRNTVNQFVMELESGAPPKRKAPLLLVAMIASLELAVLDDALPLYTRGFAFYKLLKLWTACRSGDLTGLSPSSLVLSSDGLQGVLERTKTTGPGKRVRYLPIFVSRRAFLVSPDWLTVGFAIWQADSMAFARDYYLPLPTADFAGARKVMAEYPQVVAMTKALWRSLRLPCWQDGKWSLSEALLFETLEPLRFWSEHSERNWLVSLLSMLDVPRDQRDFVGRWSVASASDEYVRTARQLVMRLQARAASALKQPDEKELRCTGINELSAFLSEQGFEQAELVELRERLHLDLSRLPDVDPVLGELNAAAMPPVSALGESAGAERAVESGEDPAPAYFIAVVGKRRLRRLHRQGGCGTVPADLLEMLPLQSLKNAVYDLACKHCWPRGAKPGDSSSDTGSGDDSSSSSSASSDAA</sequence>
<name>A0A812IA38_9DINO</name>
<organism evidence="2 3">
    <name type="scientific">Symbiodinium natans</name>
    <dbReference type="NCBI Taxonomy" id="878477"/>
    <lineage>
        <taxon>Eukaryota</taxon>
        <taxon>Sar</taxon>
        <taxon>Alveolata</taxon>
        <taxon>Dinophyceae</taxon>
        <taxon>Suessiales</taxon>
        <taxon>Symbiodiniaceae</taxon>
        <taxon>Symbiodinium</taxon>
    </lineage>
</organism>
<dbReference type="AlphaFoldDB" id="A0A812IA38"/>
<comment type="caution">
    <text evidence="2">The sequence shown here is derived from an EMBL/GenBank/DDBJ whole genome shotgun (WGS) entry which is preliminary data.</text>
</comment>